<dbReference type="Proteomes" id="UP000885258">
    <property type="component" value="Unassembled WGS sequence"/>
</dbReference>
<dbReference type="Proteomes" id="UP000839905">
    <property type="component" value="Unassembled WGS sequence"/>
</dbReference>
<keyword evidence="2" id="KW-0119">Carbohydrate metabolism</keyword>
<dbReference type="KEGG" id="seni:CY43_15210"/>
<dbReference type="EMBL" id="CP011428">
    <property type="protein sequence ID" value="AKH08553.1"/>
    <property type="molecule type" value="Genomic_DNA"/>
</dbReference>
<dbReference type="PANTHER" id="PTHR43103">
    <property type="entry name" value="NUCLEOSIDE-DIPHOSPHATE-SUGAR EPIMERASE"/>
    <property type="match status" value="1"/>
</dbReference>
<dbReference type="EMBL" id="AAKRET010000002">
    <property type="protein sequence ID" value="ECU8352656.1"/>
    <property type="molecule type" value="Genomic_DNA"/>
</dbReference>
<evidence type="ECO:0000313" key="16">
    <source>
        <dbReference type="EMBL" id="EDC7140815.1"/>
    </source>
</evidence>
<dbReference type="Proteomes" id="UP000839915">
    <property type="component" value="Unassembled WGS sequence"/>
</dbReference>
<dbReference type="NCBIfam" id="NF043036">
    <property type="entry name" value="ErythonDh"/>
    <property type="match status" value="1"/>
</dbReference>
<dbReference type="EMBL" id="RSUA01000012">
    <property type="protein sequence ID" value="MIT48928.1"/>
    <property type="molecule type" value="Genomic_DNA"/>
</dbReference>
<dbReference type="Pfam" id="PF01370">
    <property type="entry name" value="Epimerase"/>
    <property type="match status" value="1"/>
</dbReference>
<dbReference type="InterPro" id="IPR050005">
    <property type="entry name" value="DenD"/>
</dbReference>
<evidence type="ECO:0000313" key="6">
    <source>
        <dbReference type="EMBL" id="EBW3629011.1"/>
    </source>
</evidence>
<dbReference type="EMBL" id="AAIKGB010000017">
    <property type="protein sequence ID" value="ECF1544897.1"/>
    <property type="molecule type" value="Genomic_DNA"/>
</dbReference>
<dbReference type="Proteomes" id="UP000839617">
    <property type="component" value="Unassembled WGS sequence"/>
</dbReference>
<accession>A0A0D6IHK1</accession>
<dbReference type="EMBL" id="AAHDPU010000002">
    <property type="protein sequence ID" value="EBU9271011.1"/>
    <property type="molecule type" value="Genomic_DNA"/>
</dbReference>
<dbReference type="Proteomes" id="UP000839911">
    <property type="component" value="Unassembled WGS sequence"/>
</dbReference>
<dbReference type="Proteomes" id="UP000839581">
    <property type="component" value="Unassembled WGS sequence"/>
</dbReference>
<evidence type="ECO:0000313" key="22">
    <source>
        <dbReference type="Proteomes" id="UP000034636"/>
    </source>
</evidence>
<evidence type="ECO:0000313" key="13">
    <source>
        <dbReference type="EMBL" id="ECV8763149.1"/>
    </source>
</evidence>
<evidence type="ECO:0000313" key="7">
    <source>
        <dbReference type="EMBL" id="EBW5460950.1"/>
    </source>
</evidence>
<dbReference type="PANTHER" id="PTHR43103:SF3">
    <property type="entry name" value="ADP-L-GLYCERO-D-MANNO-HEPTOSE-6-EPIMERASE"/>
    <property type="match status" value="1"/>
</dbReference>
<dbReference type="EMBL" id="AAHIDF010000013">
    <property type="protein sequence ID" value="EBW3629011.1"/>
    <property type="molecule type" value="Genomic_DNA"/>
</dbReference>
<reference evidence="19 23" key="1">
    <citation type="submission" date="2014-09" db="EMBL/GenBank/DDBJ databases">
        <title>Salmonella Genotype and Phenotype Association.</title>
        <authorList>
            <person name="Chen Y."/>
            <person name="Folster J."/>
            <person name="Ayers S."/>
            <person name="Kabera C."/>
            <person name="Li C."/>
            <person name="Mukherjee S."/>
            <person name="Lam C."/>
            <person name="Zhao S."/>
            <person name="McDermott P."/>
        </authorList>
    </citation>
    <scope>NUCLEOTIDE SEQUENCE [LARGE SCALE GENOMIC DNA]</scope>
    <source>
        <strain evidence="19 23">CVM N32045</strain>
    </source>
</reference>
<evidence type="ECO:0000313" key="18">
    <source>
        <dbReference type="EMBL" id="HAB0969421.1"/>
    </source>
</evidence>
<dbReference type="CDD" id="cd05238">
    <property type="entry name" value="Gne_like_SDR_e"/>
    <property type="match status" value="1"/>
</dbReference>
<dbReference type="EMBL" id="AAIGQE010000007">
    <property type="protein sequence ID" value="ECE0295878.1"/>
    <property type="molecule type" value="Genomic_DNA"/>
</dbReference>
<dbReference type="Proteomes" id="UP000839914">
    <property type="component" value="Unassembled WGS sequence"/>
</dbReference>
<protein>
    <submittedName>
        <fullName evidence="16">NAD-dependent epimerase/dehydratase family protein</fullName>
    </submittedName>
    <submittedName>
        <fullName evidence="4">Putative nucleoside-diphosphate-sugar epimerase</fullName>
    </submittedName>
    <submittedName>
        <fullName evidence="9">SDR family oxidoreductase</fullName>
    </submittedName>
</protein>
<dbReference type="AlphaFoldDB" id="A0A0D6IHK1"/>
<reference evidence="9" key="5">
    <citation type="submission" date="2018-11" db="EMBL/GenBank/DDBJ databases">
        <authorList>
            <person name="Ashton P.M."/>
            <person name="Dallman T."/>
            <person name="Nair S."/>
            <person name="De Pinna E."/>
            <person name="Peters T."/>
            <person name="Grant K."/>
        </authorList>
    </citation>
    <scope>NUCLEOTIDE SEQUENCE [LARGE SCALE GENOMIC DNA]</scope>
    <source>
        <strain evidence="6">231108</strain>
        <strain evidence="11">265852</strain>
        <strain evidence="20">29290</strain>
        <strain evidence="8">356083</strain>
        <strain evidence="7">422529</strain>
        <strain evidence="21">425567</strain>
        <strain evidence="15">43916</strain>
        <strain evidence="5">488670</strain>
        <strain evidence="9">632340</strain>
        <strain evidence="13">86846</strain>
    </source>
</reference>
<evidence type="ECO:0000313" key="21">
    <source>
        <dbReference type="EMBL" id="MLP86351.1"/>
    </source>
</evidence>
<reference evidence="14" key="6">
    <citation type="submission" date="2019-09" db="EMBL/GenBank/DDBJ databases">
        <authorList>
            <consortium name="GenomeTrakr network: Whole genome sequencing for foodborne pathogen traceback"/>
        </authorList>
    </citation>
    <scope>NUCLEOTIDE SEQUENCE [LARGE SCALE GENOMIC DNA]</scope>
    <source>
        <strain evidence="14">AUSMDU00020735</strain>
        <strain evidence="10 24">VA_WGS-00080</strain>
    </source>
</reference>
<dbReference type="Proteomes" id="UP000885385">
    <property type="component" value="Unassembled WGS sequence"/>
</dbReference>
<dbReference type="Proteomes" id="UP000839909">
    <property type="component" value="Unassembled WGS sequence"/>
</dbReference>
<dbReference type="Proteomes" id="UP000054461">
    <property type="component" value="Unassembled WGS sequence"/>
</dbReference>
<evidence type="ECO:0000313" key="24">
    <source>
        <dbReference type="Proteomes" id="UP000338496"/>
    </source>
</evidence>
<sequence>MQIIITGGGGFLGQKLASALLNSSLAFNELLLVDLKMPARLSDSPRLRCLEADLTQPGVLESVITANTSVVYHLAAIVSSHAEDDFDLGWKVNLDLTRQLLEACRRQPQKIRFVFSSSLAVYGGTLPECVTDTTALTPRSSYGAQKAACELLVNDYTRKGYVDGLALRLPTICVRPGKPNRAASSFVSAIIREPLQGETTVCPVSESLRLWISSPATVIHNLSLAATLPAPGEASSINLPGISVTVGEMLETLCQAGGQAARDRVTHQRDEGVEKIVASWPGRIDNQRALALGFVADKRFDDIIERFRQDDMEGRS</sequence>
<evidence type="ECO:0000313" key="14">
    <source>
        <dbReference type="EMBL" id="ECW0639129.1"/>
    </source>
</evidence>
<gene>
    <name evidence="13" type="ORF">AAB27_19935</name>
    <name evidence="20" type="ORF">AU613_08530</name>
    <name evidence="15" type="ORF">AVC05_01965</name>
    <name evidence="12" type="ORF">B1P38_03370</name>
    <name evidence="16" type="ORF">BIC13_10330</name>
    <name evidence="10" type="ORF">CE70_11975</name>
    <name evidence="17" type="ORF">CFF59_06015</name>
    <name evidence="19" type="ORF">DD95_05310</name>
    <name evidence="5" type="ORF">DMO92_02715</name>
    <name evidence="6" type="ORF">DPF41_13075</name>
    <name evidence="7" type="ORF">DPS76_00485</name>
    <name evidence="21" type="ORF">DRM14_13640</name>
    <name evidence="8" type="ORF">DU071_02665</name>
    <name evidence="11" type="ORF">E0935_16850</name>
    <name evidence="9" type="ORF">EER35_13500</name>
    <name evidence="14" type="ORF">F3R12_04475</name>
    <name evidence="18" type="ORF">GB466_02235</name>
    <name evidence="4" type="ORF">SE14_03100</name>
</gene>
<dbReference type="EMBL" id="AAHIPE010000001">
    <property type="protein sequence ID" value="EBW5460950.1"/>
    <property type="molecule type" value="Genomic_DNA"/>
</dbReference>
<feature type="domain" description="NAD-dependent epimerase/dehydratase" evidence="3">
    <location>
        <begin position="3"/>
        <end position="208"/>
    </location>
</feature>
<proteinExistence type="predicted"/>
<dbReference type="Proteomes" id="UP000839908">
    <property type="component" value="Unassembled WGS sequence"/>
</dbReference>
<dbReference type="Proteomes" id="UP000338496">
    <property type="component" value="Unassembled WGS sequence"/>
</dbReference>
<dbReference type="eggNOG" id="COG0451">
    <property type="taxonomic scope" value="Bacteria"/>
</dbReference>
<dbReference type="Gene3D" id="3.40.50.720">
    <property type="entry name" value="NAD(P)-binding Rossmann-like Domain"/>
    <property type="match status" value="1"/>
</dbReference>
<evidence type="ECO:0000313" key="17">
    <source>
        <dbReference type="EMBL" id="EDI6664813.1"/>
    </source>
</evidence>
<evidence type="ECO:0000313" key="20">
    <source>
        <dbReference type="EMBL" id="MIT48928.1"/>
    </source>
</evidence>
<dbReference type="EMBL" id="AAMLUT010000003">
    <property type="protein sequence ID" value="EDI6664813.1"/>
    <property type="molecule type" value="Genomic_DNA"/>
</dbReference>
<evidence type="ECO:0000256" key="1">
    <source>
        <dbReference type="ARBA" id="ARBA00022857"/>
    </source>
</evidence>
<evidence type="ECO:0000313" key="8">
    <source>
        <dbReference type="EMBL" id="EBY1700868.1"/>
    </source>
</evidence>
<evidence type="ECO:0000313" key="10">
    <source>
        <dbReference type="EMBL" id="ECE0295878.1"/>
    </source>
</evidence>
<reference evidence="4 22" key="2">
    <citation type="journal article" date="2015" name="Genome Announc.">
        <title>Complete Genome Sequencing of a Multidrug-Resistant and Human-Invasive Salmonella enterica Serovar Typhimurium Strain of the Emerging Sequence Type 213 Genotype.</title>
        <authorList>
            <person name="Calva E."/>
            <person name="Silva C."/>
            <person name="Zaidi M.B."/>
            <person name="Sanchez-Flores A."/>
            <person name="Estrada K."/>
            <person name="Silva G.G."/>
            <person name="Soto-Jimenez L.M."/>
            <person name="Wiesner M."/>
            <person name="Fernandez-Mora M."/>
            <person name="Edwards R.A."/>
            <person name="Vinuesa P."/>
        </authorList>
    </citation>
    <scope>NUCLEOTIDE SEQUENCE [LARGE SCALE GENOMIC DNA]</scope>
    <source>
        <strain evidence="4 22">YU39</strain>
    </source>
</reference>
<evidence type="ECO:0000313" key="15">
    <source>
        <dbReference type="EMBL" id="ECY5340014.1"/>
    </source>
</evidence>
<dbReference type="Proteomes" id="UP000839595">
    <property type="component" value="Unassembled WGS sequence"/>
</dbReference>
<evidence type="ECO:0000313" key="5">
    <source>
        <dbReference type="EMBL" id="EBU9271011.1"/>
    </source>
</evidence>
<evidence type="ECO:0000313" key="19">
    <source>
        <dbReference type="EMBL" id="KTZ14168.1"/>
    </source>
</evidence>
<evidence type="ECO:0000313" key="4">
    <source>
        <dbReference type="EMBL" id="AKH08553.1"/>
    </source>
</evidence>
<reference evidence="18" key="7">
    <citation type="submission" date="2019-10" db="EMBL/GenBank/DDBJ databases">
        <authorList>
            <consortium name="NCBI Pathogen Detection Project"/>
        </authorList>
    </citation>
    <scope>NUCLEOTIDE SEQUENCE</scope>
    <source>
        <strain evidence="18">Salmonella enterica</strain>
    </source>
</reference>
<dbReference type="EMBL" id="RVDJ01000012">
    <property type="protein sequence ID" value="MLP86351.1"/>
    <property type="molecule type" value="Genomic_DNA"/>
</dbReference>
<dbReference type="EMBL" id="AAHRYM010000015">
    <property type="protein sequence ID" value="EBZ6921982.1"/>
    <property type="molecule type" value="Genomic_DNA"/>
</dbReference>
<dbReference type="OMA" id="HWHASPR"/>
<accession>A0A0M2J421</accession>
<evidence type="ECO:0000313" key="9">
    <source>
        <dbReference type="EMBL" id="EBZ6921982.1"/>
    </source>
</evidence>
<accession>A0A0F7J9P5</accession>
<dbReference type="InterPro" id="IPR001509">
    <property type="entry name" value="Epimerase_deHydtase"/>
</dbReference>
<dbReference type="Gene3D" id="3.90.25.10">
    <property type="entry name" value="UDP-galactose 4-epimerase, domain 1"/>
    <property type="match status" value="1"/>
</dbReference>
<dbReference type="Proteomes" id="UP000839907">
    <property type="component" value="Unassembled WGS sequence"/>
</dbReference>
<dbReference type="Proteomes" id="UP000034636">
    <property type="component" value="Chromosome"/>
</dbReference>
<keyword evidence="1" id="KW-0521">NADP</keyword>
<dbReference type="EMBL" id="AAKUOT010000052">
    <property type="protein sequence ID" value="ECV8763149.1"/>
    <property type="molecule type" value="Genomic_DNA"/>
</dbReference>
<evidence type="ECO:0000313" key="11">
    <source>
        <dbReference type="EMBL" id="ECF1544897.1"/>
    </source>
</evidence>
<evidence type="ECO:0000259" key="3">
    <source>
        <dbReference type="Pfam" id="PF01370"/>
    </source>
</evidence>
<reference evidence="16" key="4">
    <citation type="submission" date="2018-07" db="EMBL/GenBank/DDBJ databases">
        <authorList>
            <consortium name="PulseNet: The National Subtyping Network for Foodborne Disease Surveillance"/>
            <person name="Tarr C.L."/>
            <person name="Trees E."/>
            <person name="Katz L.S."/>
            <person name="Carleton-Romer H.A."/>
            <person name="Stroika S."/>
            <person name="Kucerova Z."/>
            <person name="Roache K.F."/>
            <person name="Sabol A.L."/>
            <person name="Besser J."/>
            <person name="Gerner-Smidt P."/>
        </authorList>
    </citation>
    <scope>NUCLEOTIDE SEQUENCE</scope>
    <source>
        <strain evidence="16">PNUSAS004131</strain>
        <strain evidence="12">PNUSAS008736</strain>
        <strain evidence="17">PNUSAS016739</strain>
    </source>
</reference>
<reference evidence="18" key="3">
    <citation type="journal article" date="2018" name="Genome Biol.">
        <title>SKESA: strategic k-mer extension for scrupulous assemblies.</title>
        <authorList>
            <person name="Souvorov A."/>
            <person name="Agarwala R."/>
            <person name="Lipman D.J."/>
        </authorList>
    </citation>
    <scope>NUCLEOTIDE SEQUENCE</scope>
    <source>
        <strain evidence="18">Salmonella enterica</strain>
    </source>
</reference>
<evidence type="ECO:0000313" key="23">
    <source>
        <dbReference type="Proteomes" id="UP000054461"/>
    </source>
</evidence>
<evidence type="ECO:0000256" key="2">
    <source>
        <dbReference type="ARBA" id="ARBA00023277"/>
    </source>
</evidence>
<dbReference type="EMBL" id="AALRVO010000007">
    <property type="protein sequence ID" value="EDC7140815.1"/>
    <property type="molecule type" value="Genomic_DNA"/>
</dbReference>
<dbReference type="EMBL" id="AAHNIA010000003">
    <property type="protein sequence ID" value="EBY1700868.1"/>
    <property type="molecule type" value="Genomic_DNA"/>
</dbReference>
<dbReference type="RefSeq" id="WP_001165740.1">
    <property type="nucleotide sequence ID" value="NZ_AP023291.1"/>
</dbReference>
<dbReference type="PATRIC" id="fig|59201.158.peg.3152"/>
<dbReference type="InterPro" id="IPR036291">
    <property type="entry name" value="NAD(P)-bd_dom_sf"/>
</dbReference>
<dbReference type="SUPFAM" id="SSF51735">
    <property type="entry name" value="NAD(P)-binding Rossmann-fold domains"/>
    <property type="match status" value="1"/>
</dbReference>
<dbReference type="EMBL" id="AAKVET010000002">
    <property type="protein sequence ID" value="ECW0639129.1"/>
    <property type="molecule type" value="Genomic_DNA"/>
</dbReference>
<dbReference type="Proteomes" id="UP000839616">
    <property type="component" value="Unassembled WGS sequence"/>
</dbReference>
<organism evidence="16">
    <name type="scientific">Salmonella typhimurium</name>
    <dbReference type="NCBI Taxonomy" id="90371"/>
    <lineage>
        <taxon>Bacteria</taxon>
        <taxon>Pseudomonadati</taxon>
        <taxon>Pseudomonadota</taxon>
        <taxon>Gammaproteobacteria</taxon>
        <taxon>Enterobacterales</taxon>
        <taxon>Enterobacteriaceae</taxon>
        <taxon>Salmonella</taxon>
    </lineage>
</organism>
<name>A0A0D6IHK1_SALTM</name>
<dbReference type="EMBL" id="DAAFPQ010000001">
    <property type="protein sequence ID" value="HAB0969421.1"/>
    <property type="molecule type" value="Genomic_DNA"/>
</dbReference>
<dbReference type="GO" id="GO:0016491">
    <property type="term" value="F:oxidoreductase activity"/>
    <property type="evidence" value="ECO:0007669"/>
    <property type="project" value="InterPro"/>
</dbReference>
<evidence type="ECO:0000313" key="12">
    <source>
        <dbReference type="EMBL" id="ECU8352656.1"/>
    </source>
</evidence>
<dbReference type="EMBL" id="AALDNI010000002">
    <property type="protein sequence ID" value="ECY5340014.1"/>
    <property type="molecule type" value="Genomic_DNA"/>
</dbReference>
<dbReference type="EMBL" id="JYVU01000012">
    <property type="protein sequence ID" value="KTZ14168.1"/>
    <property type="molecule type" value="Genomic_DNA"/>
</dbReference>